<gene>
    <name evidence="2" type="ORF">SAMN00777080_1349</name>
</gene>
<sequence>MLNIFRKIRQKLLQEGLPAGQEGKVINYLKYATGEIFLVVIGILIALSINNWNEDNKNAKREHAFLTNLQQDLRSDSLRLKEIKERLKVAVSYKRVFESQMKGNVTDPDSLNAHFLMQYNLLIDFVPNSTTVDELSNNGLNLISSPSLRRQIVTLYNTYDDLILKLKIGQEKGQSVLNYVSQKVMNINSPTTDEIRHLLEDKFYVNQTYMNFLATQLKDADHALQQCKETLSMIQKDLAHD</sequence>
<evidence type="ECO:0000313" key="2">
    <source>
        <dbReference type="EMBL" id="SMD42784.1"/>
    </source>
</evidence>
<keyword evidence="1" id="KW-0175">Coiled coil</keyword>
<dbReference type="RefSeq" id="WP_084119550.1">
    <property type="nucleotide sequence ID" value="NZ_LT838813.1"/>
</dbReference>
<protein>
    <submittedName>
        <fullName evidence="2">Uncharacterized protein</fullName>
    </submittedName>
</protein>
<dbReference type="EMBL" id="LT838813">
    <property type="protein sequence ID" value="SMD42784.1"/>
    <property type="molecule type" value="Genomic_DNA"/>
</dbReference>
<dbReference type="Pfam" id="PF19578">
    <property type="entry name" value="DUF6090"/>
    <property type="match status" value="1"/>
</dbReference>
<proteinExistence type="predicted"/>
<dbReference type="Proteomes" id="UP000192333">
    <property type="component" value="Chromosome I"/>
</dbReference>
<dbReference type="AlphaFoldDB" id="A0A1W2H1Z8"/>
<dbReference type="OrthoDB" id="821805at2"/>
<evidence type="ECO:0000256" key="1">
    <source>
        <dbReference type="SAM" id="Coils"/>
    </source>
</evidence>
<dbReference type="STRING" id="758820.SAMN00777080_1349"/>
<evidence type="ECO:0000313" key="3">
    <source>
        <dbReference type="Proteomes" id="UP000192333"/>
    </source>
</evidence>
<dbReference type="InterPro" id="IPR045749">
    <property type="entry name" value="DUF6090"/>
</dbReference>
<organism evidence="2 3">
    <name type="scientific">Aquiflexum balticum DSM 16537</name>
    <dbReference type="NCBI Taxonomy" id="758820"/>
    <lineage>
        <taxon>Bacteria</taxon>
        <taxon>Pseudomonadati</taxon>
        <taxon>Bacteroidota</taxon>
        <taxon>Cytophagia</taxon>
        <taxon>Cytophagales</taxon>
        <taxon>Cyclobacteriaceae</taxon>
        <taxon>Aquiflexum</taxon>
    </lineage>
</organism>
<accession>A0A1W2H1Z8</accession>
<name>A0A1W2H1Z8_9BACT</name>
<feature type="coiled-coil region" evidence="1">
    <location>
        <begin position="49"/>
        <end position="86"/>
    </location>
</feature>
<keyword evidence="3" id="KW-1185">Reference proteome</keyword>
<reference evidence="3" key="1">
    <citation type="submission" date="2017-04" db="EMBL/GenBank/DDBJ databases">
        <authorList>
            <person name="Varghese N."/>
            <person name="Submissions S."/>
        </authorList>
    </citation>
    <scope>NUCLEOTIDE SEQUENCE [LARGE SCALE GENOMIC DNA]</scope>
    <source>
        <strain evidence="3">DSM 16537</strain>
    </source>
</reference>